<reference evidence="1" key="2">
    <citation type="journal article" date="2015" name="Data Brief">
        <title>Shoot transcriptome of the giant reed, Arundo donax.</title>
        <authorList>
            <person name="Barrero R.A."/>
            <person name="Guerrero F.D."/>
            <person name="Moolhuijzen P."/>
            <person name="Goolsby J.A."/>
            <person name="Tidwell J."/>
            <person name="Bellgard S.E."/>
            <person name="Bellgard M.I."/>
        </authorList>
    </citation>
    <scope>NUCLEOTIDE SEQUENCE</scope>
    <source>
        <tissue evidence="1">Shoot tissue taken approximately 20 cm above the soil surface</tissue>
    </source>
</reference>
<accession>A0A0A9GS16</accession>
<evidence type="ECO:0000313" key="1">
    <source>
        <dbReference type="EMBL" id="JAE26189.1"/>
    </source>
</evidence>
<proteinExistence type="predicted"/>
<sequence>MGILSHQPQNFFHFVDAPSHYAPFKAPQPAETLGFSPLHSILDSVNILLCITCVLWTELSGVNTLV</sequence>
<dbReference type="EMBL" id="GBRH01171707">
    <property type="protein sequence ID" value="JAE26189.1"/>
    <property type="molecule type" value="Transcribed_RNA"/>
</dbReference>
<name>A0A0A9GS16_ARUDO</name>
<dbReference type="AlphaFoldDB" id="A0A0A9GS16"/>
<organism evidence="1">
    <name type="scientific">Arundo donax</name>
    <name type="common">Giant reed</name>
    <name type="synonym">Donax arundinaceus</name>
    <dbReference type="NCBI Taxonomy" id="35708"/>
    <lineage>
        <taxon>Eukaryota</taxon>
        <taxon>Viridiplantae</taxon>
        <taxon>Streptophyta</taxon>
        <taxon>Embryophyta</taxon>
        <taxon>Tracheophyta</taxon>
        <taxon>Spermatophyta</taxon>
        <taxon>Magnoliopsida</taxon>
        <taxon>Liliopsida</taxon>
        <taxon>Poales</taxon>
        <taxon>Poaceae</taxon>
        <taxon>PACMAD clade</taxon>
        <taxon>Arundinoideae</taxon>
        <taxon>Arundineae</taxon>
        <taxon>Arundo</taxon>
    </lineage>
</organism>
<reference evidence="1" key="1">
    <citation type="submission" date="2014-09" db="EMBL/GenBank/DDBJ databases">
        <authorList>
            <person name="Magalhaes I.L.F."/>
            <person name="Oliveira U."/>
            <person name="Santos F.R."/>
            <person name="Vidigal T.H.D.A."/>
            <person name="Brescovit A.D."/>
            <person name="Santos A.J."/>
        </authorList>
    </citation>
    <scope>NUCLEOTIDE SEQUENCE</scope>
    <source>
        <tissue evidence="1">Shoot tissue taken approximately 20 cm above the soil surface</tissue>
    </source>
</reference>
<protein>
    <submittedName>
        <fullName evidence="1">Uncharacterized protein</fullName>
    </submittedName>
</protein>